<dbReference type="InterPro" id="IPR001663">
    <property type="entry name" value="Rng_hydr_dOase-A"/>
</dbReference>
<keyword evidence="12" id="KW-1185">Reference proteome</keyword>
<evidence type="ECO:0000256" key="9">
    <source>
        <dbReference type="ARBA" id="ARBA00023027"/>
    </source>
</evidence>
<keyword evidence="3" id="KW-0479">Metal-binding</keyword>
<dbReference type="PRINTS" id="PR00090">
    <property type="entry name" value="RNGDIOXGNASE"/>
</dbReference>
<dbReference type="Proteomes" id="UP000595823">
    <property type="component" value="Chromosome"/>
</dbReference>
<evidence type="ECO:0000256" key="5">
    <source>
        <dbReference type="ARBA" id="ARBA00022964"/>
    </source>
</evidence>
<keyword evidence="2" id="KW-0001">2Fe-2S</keyword>
<dbReference type="InterPro" id="IPR017941">
    <property type="entry name" value="Rieske_2Fe-2S"/>
</dbReference>
<dbReference type="InterPro" id="IPR036922">
    <property type="entry name" value="Rieske_2Fe-2S_sf"/>
</dbReference>
<keyword evidence="9" id="KW-0520">NAD</keyword>
<dbReference type="SUPFAM" id="SSF50022">
    <property type="entry name" value="ISP domain"/>
    <property type="match status" value="1"/>
</dbReference>
<evidence type="ECO:0000313" key="11">
    <source>
        <dbReference type="EMBL" id="QQK74450.1"/>
    </source>
</evidence>
<dbReference type="GO" id="GO:0005506">
    <property type="term" value="F:iron ion binding"/>
    <property type="evidence" value="ECO:0007669"/>
    <property type="project" value="InterPro"/>
</dbReference>
<dbReference type="Gene3D" id="3.90.380.10">
    <property type="entry name" value="Naphthalene 1,2-dioxygenase Alpha Subunit, Chain A, domain 1"/>
    <property type="match status" value="1"/>
</dbReference>
<evidence type="ECO:0000256" key="8">
    <source>
        <dbReference type="ARBA" id="ARBA00023014"/>
    </source>
</evidence>
<evidence type="ECO:0000259" key="10">
    <source>
        <dbReference type="PROSITE" id="PS51296"/>
    </source>
</evidence>
<dbReference type="GO" id="GO:0004497">
    <property type="term" value="F:monooxygenase activity"/>
    <property type="evidence" value="ECO:0007669"/>
    <property type="project" value="UniProtKB-ARBA"/>
</dbReference>
<feature type="domain" description="Rieske" evidence="10">
    <location>
        <begin position="59"/>
        <end position="169"/>
    </location>
</feature>
<dbReference type="Pfam" id="PF00355">
    <property type="entry name" value="Rieske"/>
    <property type="match status" value="1"/>
</dbReference>
<evidence type="ECO:0000256" key="4">
    <source>
        <dbReference type="ARBA" id="ARBA00022797"/>
    </source>
</evidence>
<dbReference type="PANTHER" id="PTHR43756">
    <property type="entry name" value="CHOLINE MONOOXYGENASE, CHLOROPLASTIC"/>
    <property type="match status" value="1"/>
</dbReference>
<dbReference type="PANTHER" id="PTHR43756:SF1">
    <property type="entry name" value="3-PHENYLPROPIONATE_CINNAMIC ACID DIOXYGENASE SUBUNIT ALPHA"/>
    <property type="match status" value="1"/>
</dbReference>
<keyword evidence="6" id="KW-0560">Oxidoreductase</keyword>
<dbReference type="PROSITE" id="PS51296">
    <property type="entry name" value="RIESKE"/>
    <property type="match status" value="1"/>
</dbReference>
<accession>A0A7T7CA39</accession>
<dbReference type="EMBL" id="CP054705">
    <property type="protein sequence ID" value="QQK74450.1"/>
    <property type="molecule type" value="Genomic_DNA"/>
</dbReference>
<dbReference type="InterPro" id="IPR043266">
    <property type="entry name" value="RHO_NdoB-like_C"/>
</dbReference>
<dbReference type="InterPro" id="IPR015879">
    <property type="entry name" value="Ring_hydroxy_dOase_asu_C_dom"/>
</dbReference>
<dbReference type="SUPFAM" id="SSF55961">
    <property type="entry name" value="Bet v1-like"/>
    <property type="match status" value="1"/>
</dbReference>
<sequence length="439" mass="50570">MNNTDVKTEERLNDMTHEEVIQHLEKTVRPEEGVIPSYVMGDPKIHDIEHKKLFTKTWLFLAHESEIPENGDFVTRDLASYSIILTKGNKDGIIRGFYNMCTHRGMKLCRADKGNKGQFTCPYHGFTFQNNGDLVGVPLQKDIYDGKLDFAGMGLHSVRIDSYRGMIFGTWNEDPEPLTEFLGDFKWYLDLALGRTEMEVVGPPQKYVINAHWKIGADNFISDSYHTMVTHGSIARLGMVPSSKYSKKGYQVHTRNGHGFNLGVPNPDFAFPEELIPEYKRNLNEEQFDLLSNIKNMIGTIFPNLSILVSHTEIKGKLISNTSVRLWRPISVDKMEVITWFFVEKNASDDWKERSRESFILTFSPSGIFEQDDTEVFTDITEMASGYIPYAKNFNYNYTMGMHREPVQDFPGPGVVYDDKFTEANARAFYRHWLDFIRK</sequence>
<keyword evidence="4" id="KW-0058">Aromatic hydrocarbons catabolism</keyword>
<organism evidence="11 12">
    <name type="scientific">Salicibibacter cibarius</name>
    <dbReference type="NCBI Taxonomy" id="2743000"/>
    <lineage>
        <taxon>Bacteria</taxon>
        <taxon>Bacillati</taxon>
        <taxon>Bacillota</taxon>
        <taxon>Bacilli</taxon>
        <taxon>Bacillales</taxon>
        <taxon>Bacillaceae</taxon>
        <taxon>Salicibibacter</taxon>
    </lineage>
</organism>
<comment type="similarity">
    <text evidence="1">Belongs to the bacterial ring-hydroxylating dioxygenase alpha subunit family.</text>
</comment>
<evidence type="ECO:0000256" key="3">
    <source>
        <dbReference type="ARBA" id="ARBA00022723"/>
    </source>
</evidence>
<keyword evidence="5 11" id="KW-0223">Dioxygenase</keyword>
<keyword evidence="8" id="KW-0411">Iron-sulfur</keyword>
<dbReference type="PROSITE" id="PS00570">
    <property type="entry name" value="RING_HYDROXYL_ALPHA"/>
    <property type="match status" value="1"/>
</dbReference>
<name>A0A7T7CA39_9BACI</name>
<dbReference type="GO" id="GO:0016705">
    <property type="term" value="F:oxidoreductase activity, acting on paired donors, with incorporation or reduction of molecular oxygen"/>
    <property type="evidence" value="ECO:0007669"/>
    <property type="project" value="UniProtKB-ARBA"/>
</dbReference>
<dbReference type="KEGG" id="scia:HUG15_01720"/>
<dbReference type="RefSeq" id="WP_200126648.1">
    <property type="nucleotide sequence ID" value="NZ_CP054705.1"/>
</dbReference>
<reference evidence="11 12" key="1">
    <citation type="submission" date="2020-06" db="EMBL/GenBank/DDBJ databases">
        <title>Genomic analysis of Salicibibacter sp. NKC5-3.</title>
        <authorList>
            <person name="Oh Y.J."/>
        </authorList>
    </citation>
    <scope>NUCLEOTIDE SEQUENCE [LARGE SCALE GENOMIC DNA]</scope>
    <source>
        <strain evidence="11 12">NKC5-3</strain>
    </source>
</reference>
<protein>
    <submittedName>
        <fullName evidence="11">Aromatic ring-hydroxylating dioxygenase subunit alpha</fullName>
    </submittedName>
</protein>
<proteinExistence type="inferred from homology"/>
<dbReference type="InterPro" id="IPR015881">
    <property type="entry name" value="ARHD_Rieske_2Fe_2S"/>
</dbReference>
<evidence type="ECO:0000256" key="7">
    <source>
        <dbReference type="ARBA" id="ARBA00023004"/>
    </source>
</evidence>
<dbReference type="AlphaFoldDB" id="A0A7T7CA39"/>
<evidence type="ECO:0000256" key="6">
    <source>
        <dbReference type="ARBA" id="ARBA00023002"/>
    </source>
</evidence>
<evidence type="ECO:0000256" key="1">
    <source>
        <dbReference type="ARBA" id="ARBA00008751"/>
    </source>
</evidence>
<gene>
    <name evidence="11" type="ORF">HUG15_01720</name>
</gene>
<evidence type="ECO:0000313" key="12">
    <source>
        <dbReference type="Proteomes" id="UP000595823"/>
    </source>
</evidence>
<dbReference type="GO" id="GO:0051213">
    <property type="term" value="F:dioxygenase activity"/>
    <property type="evidence" value="ECO:0007669"/>
    <property type="project" value="UniProtKB-KW"/>
</dbReference>
<dbReference type="CDD" id="cd08881">
    <property type="entry name" value="RHO_alpha_C_NDO-like"/>
    <property type="match status" value="1"/>
</dbReference>
<dbReference type="Pfam" id="PF00848">
    <property type="entry name" value="Ring_hydroxyl_A"/>
    <property type="match status" value="1"/>
</dbReference>
<dbReference type="Gene3D" id="2.102.10.10">
    <property type="entry name" value="Rieske [2Fe-2S] iron-sulphur domain"/>
    <property type="match status" value="1"/>
</dbReference>
<evidence type="ECO:0000256" key="2">
    <source>
        <dbReference type="ARBA" id="ARBA00022714"/>
    </source>
</evidence>
<keyword evidence="7" id="KW-0408">Iron</keyword>
<dbReference type="GO" id="GO:0051537">
    <property type="term" value="F:2 iron, 2 sulfur cluster binding"/>
    <property type="evidence" value="ECO:0007669"/>
    <property type="project" value="UniProtKB-KW"/>
</dbReference>